<dbReference type="EC" id="2.5.1.145" evidence="7"/>
<evidence type="ECO:0000256" key="2">
    <source>
        <dbReference type="ARBA" id="ARBA00022475"/>
    </source>
</evidence>
<dbReference type="PANTHER" id="PTHR30589:SF0">
    <property type="entry name" value="PHOSPHATIDYLGLYCEROL--PROLIPOPROTEIN DIACYLGLYCERYL TRANSFERASE"/>
    <property type="match status" value="1"/>
</dbReference>
<comment type="subcellular location">
    <subcellularLocation>
        <location evidence="7">Cell membrane</location>
        <topology evidence="7">Multi-pass membrane protein</topology>
    </subcellularLocation>
</comment>
<sequence>MLIHPQFDPVALQLGPVAIHWYGLMYLAAFAQFIFLGRWCIANRAWNGWTPKMLDDVLFYGVLGVILGGRLGYILFYKPMEYLAHPLDILKVWEGGMSFHGGFLGVIIAMALFAYTRKLRWLAVTDFIAPLVPLGLAAGRLGNFINGELWGRATDLPWGMVFPQAADGIARHPSQLYQFAGEGLLLFILLWWFASKPRPVGAISGVFLIGYGGFRFLAEFAREPDSYLGLLGLGLSMGQWLSLPMVIAGILMLRWANRLSNPRPT</sequence>
<evidence type="ECO:0000256" key="6">
    <source>
        <dbReference type="ARBA" id="ARBA00023136"/>
    </source>
</evidence>
<evidence type="ECO:0000256" key="4">
    <source>
        <dbReference type="ARBA" id="ARBA00022692"/>
    </source>
</evidence>
<dbReference type="EMBL" id="JAAFGW010000171">
    <property type="protein sequence ID" value="NDP48861.1"/>
    <property type="molecule type" value="Genomic_DNA"/>
</dbReference>
<keyword evidence="3 7" id="KW-0808">Transferase</keyword>
<protein>
    <recommendedName>
        <fullName evidence="7">Phosphatidylglycerol--prolipoprotein diacylglyceryl transferase</fullName>
        <ecNumber evidence="7">2.5.1.145</ecNumber>
    </recommendedName>
</protein>
<dbReference type="GO" id="GO:0008961">
    <property type="term" value="F:phosphatidylglycerol-prolipoprotein diacylglyceryl transferase activity"/>
    <property type="evidence" value="ECO:0007669"/>
    <property type="project" value="UniProtKB-UniRule"/>
</dbReference>
<gene>
    <name evidence="7" type="primary">lgt</name>
    <name evidence="8" type="ORF">GZ085_10855</name>
</gene>
<comment type="function">
    <text evidence="7">Catalyzes the transfer of the diacylglyceryl group from phosphatidylglycerol to the sulfhydryl group of the N-terminal cysteine of a prolipoprotein, the first step in the formation of mature lipoproteins.</text>
</comment>
<evidence type="ECO:0000256" key="3">
    <source>
        <dbReference type="ARBA" id="ARBA00022679"/>
    </source>
</evidence>
<evidence type="ECO:0000256" key="5">
    <source>
        <dbReference type="ARBA" id="ARBA00022989"/>
    </source>
</evidence>
<organism evidence="8 9">
    <name type="scientific">Sulfuriferula multivorans</name>
    <dbReference type="NCBI Taxonomy" id="1559896"/>
    <lineage>
        <taxon>Bacteria</taxon>
        <taxon>Pseudomonadati</taxon>
        <taxon>Pseudomonadota</taxon>
        <taxon>Betaproteobacteria</taxon>
        <taxon>Nitrosomonadales</taxon>
        <taxon>Sulfuricellaceae</taxon>
        <taxon>Sulfuriferula</taxon>
    </lineage>
</organism>
<feature type="binding site" evidence="7">
    <location>
        <position position="140"/>
    </location>
    <ligand>
        <name>a 1,2-diacyl-sn-glycero-3-phospho-(1'-sn-glycerol)</name>
        <dbReference type="ChEBI" id="CHEBI:64716"/>
    </ligand>
</feature>
<evidence type="ECO:0000313" key="8">
    <source>
        <dbReference type="EMBL" id="NDP48861.1"/>
    </source>
</evidence>
<dbReference type="NCBIfam" id="TIGR00544">
    <property type="entry name" value="lgt"/>
    <property type="match status" value="1"/>
</dbReference>
<keyword evidence="8" id="KW-0449">Lipoprotein</keyword>
<comment type="pathway">
    <text evidence="7">Protein modification; lipoprotein biosynthesis (diacylglyceryl transfer).</text>
</comment>
<proteinExistence type="inferred from homology"/>
<accession>A0A7C9T9Y9</accession>
<evidence type="ECO:0000256" key="7">
    <source>
        <dbReference type="HAMAP-Rule" id="MF_01147"/>
    </source>
</evidence>
<reference evidence="8 9" key="1">
    <citation type="submission" date="2019-09" db="EMBL/GenBank/DDBJ databases">
        <title>H2 Metabolism Revealed by Metagenomic Analysis in Subglacial Sediment of East Antarctica.</title>
        <authorList>
            <person name="Yang Z."/>
            <person name="Zhang Y."/>
            <person name="Lv Y."/>
            <person name="Yan W."/>
            <person name="Xiao X."/>
            <person name="Sun B."/>
            <person name="Ma H."/>
        </authorList>
    </citation>
    <scope>NUCLEOTIDE SEQUENCE [LARGE SCALE GENOMIC DNA]</scope>
    <source>
        <strain evidence="8">Bin2_2</strain>
    </source>
</reference>
<feature type="transmembrane region" description="Helical" evidence="7">
    <location>
        <begin position="176"/>
        <end position="194"/>
    </location>
</feature>
<dbReference type="Pfam" id="PF01790">
    <property type="entry name" value="LGT"/>
    <property type="match status" value="1"/>
</dbReference>
<keyword evidence="2 7" id="KW-1003">Cell membrane</keyword>
<dbReference type="Proteomes" id="UP000483432">
    <property type="component" value="Unassembled WGS sequence"/>
</dbReference>
<comment type="caution">
    <text evidence="8">The sequence shown here is derived from an EMBL/GenBank/DDBJ whole genome shotgun (WGS) entry which is preliminary data.</text>
</comment>
<keyword evidence="4 7" id="KW-0812">Transmembrane</keyword>
<feature type="transmembrane region" description="Helical" evidence="7">
    <location>
        <begin position="97"/>
        <end position="115"/>
    </location>
</feature>
<dbReference type="InterPro" id="IPR001640">
    <property type="entry name" value="Lgt"/>
</dbReference>
<comment type="similarity">
    <text evidence="1 7">Belongs to the Lgt family.</text>
</comment>
<comment type="catalytic activity">
    <reaction evidence="7">
        <text>L-cysteinyl-[prolipoprotein] + a 1,2-diacyl-sn-glycero-3-phospho-(1'-sn-glycerol) = an S-1,2-diacyl-sn-glyceryl-L-cysteinyl-[prolipoprotein] + sn-glycerol 1-phosphate + H(+)</text>
        <dbReference type="Rhea" id="RHEA:56712"/>
        <dbReference type="Rhea" id="RHEA-COMP:14679"/>
        <dbReference type="Rhea" id="RHEA-COMP:14680"/>
        <dbReference type="ChEBI" id="CHEBI:15378"/>
        <dbReference type="ChEBI" id="CHEBI:29950"/>
        <dbReference type="ChEBI" id="CHEBI:57685"/>
        <dbReference type="ChEBI" id="CHEBI:64716"/>
        <dbReference type="ChEBI" id="CHEBI:140658"/>
        <dbReference type="EC" id="2.5.1.145"/>
    </reaction>
</comment>
<evidence type="ECO:0000313" key="9">
    <source>
        <dbReference type="Proteomes" id="UP000483432"/>
    </source>
</evidence>
<evidence type="ECO:0000256" key="1">
    <source>
        <dbReference type="ARBA" id="ARBA00007150"/>
    </source>
</evidence>
<feature type="transmembrane region" description="Helical" evidence="7">
    <location>
        <begin position="57"/>
        <end position="77"/>
    </location>
</feature>
<keyword evidence="6 7" id="KW-0472">Membrane</keyword>
<keyword evidence="5 7" id="KW-1133">Transmembrane helix</keyword>
<dbReference type="PROSITE" id="PS01311">
    <property type="entry name" value="LGT"/>
    <property type="match status" value="1"/>
</dbReference>
<dbReference type="GO" id="GO:0042158">
    <property type="term" value="P:lipoprotein biosynthetic process"/>
    <property type="evidence" value="ECO:0007669"/>
    <property type="project" value="UniProtKB-UniRule"/>
</dbReference>
<dbReference type="UniPathway" id="UPA00664"/>
<dbReference type="GO" id="GO:0005886">
    <property type="term" value="C:plasma membrane"/>
    <property type="evidence" value="ECO:0007669"/>
    <property type="project" value="UniProtKB-SubCell"/>
</dbReference>
<dbReference type="HAMAP" id="MF_01147">
    <property type="entry name" value="Lgt"/>
    <property type="match status" value="1"/>
</dbReference>
<feature type="transmembrane region" description="Helical" evidence="7">
    <location>
        <begin position="19"/>
        <end position="36"/>
    </location>
</feature>
<name>A0A7C9T9Y9_9PROT</name>
<dbReference type="PANTHER" id="PTHR30589">
    <property type="entry name" value="PROLIPOPROTEIN DIACYLGLYCERYL TRANSFERASE"/>
    <property type="match status" value="1"/>
</dbReference>
<dbReference type="AlphaFoldDB" id="A0A7C9T9Y9"/>
<feature type="transmembrane region" description="Helical" evidence="7">
    <location>
        <begin position="200"/>
        <end position="218"/>
    </location>
</feature>
<feature type="transmembrane region" description="Helical" evidence="7">
    <location>
        <begin position="230"/>
        <end position="256"/>
    </location>
</feature>